<keyword evidence="6 7" id="KW-0664">Pyridoxine biosynthesis</keyword>
<dbReference type="GO" id="GO:0051287">
    <property type="term" value="F:NAD binding"/>
    <property type="evidence" value="ECO:0007669"/>
    <property type="project" value="InterPro"/>
</dbReference>
<evidence type="ECO:0000256" key="5">
    <source>
        <dbReference type="ARBA" id="ARBA00023027"/>
    </source>
</evidence>
<feature type="binding site" evidence="7">
    <location>
        <position position="281"/>
    </location>
    <ligand>
        <name>substrate</name>
    </ligand>
</feature>
<feature type="binding site" evidence="7">
    <location>
        <position position="264"/>
    </location>
    <ligand>
        <name>a divalent metal cation</name>
        <dbReference type="ChEBI" id="CHEBI:60240"/>
        <note>ligand shared between dimeric partners</note>
    </ligand>
</feature>
<reference evidence="8 9" key="1">
    <citation type="submission" date="2017-01" db="EMBL/GenBank/DDBJ databases">
        <authorList>
            <person name="Varghese N."/>
            <person name="Submissions S."/>
        </authorList>
    </citation>
    <scope>NUCLEOTIDE SEQUENCE [LARGE SCALE GENOMIC DNA]</scope>
    <source>
        <strain evidence="8 9">ATCC 35905</strain>
    </source>
</reference>
<dbReference type="Proteomes" id="UP000186308">
    <property type="component" value="Unassembled WGS sequence"/>
</dbReference>
<comment type="subunit">
    <text evidence="7">Homodimer.</text>
</comment>
<feature type="binding site" evidence="7">
    <location>
        <position position="209"/>
    </location>
    <ligand>
        <name>a divalent metal cation</name>
        <dbReference type="ChEBI" id="CHEBI:60240"/>
        <note>ligand shared between dimeric partners</note>
    </ligand>
</feature>
<protein>
    <recommendedName>
        <fullName evidence="7">4-hydroxythreonine-4-phosphate dehydrogenase</fullName>
        <ecNumber evidence="7">1.1.1.262</ecNumber>
    </recommendedName>
    <alternativeName>
        <fullName evidence="7">4-(phosphohydroxy)-L-threonine dehydrogenase</fullName>
    </alternativeName>
</protein>
<dbReference type="EC" id="1.1.1.262" evidence="7"/>
<dbReference type="GO" id="GO:0008615">
    <property type="term" value="P:pyridoxine biosynthetic process"/>
    <property type="evidence" value="ECO:0007669"/>
    <property type="project" value="UniProtKB-UniRule"/>
</dbReference>
<comment type="caution">
    <text evidence="8">The sequence shown here is derived from an EMBL/GenBank/DDBJ whole genome shotgun (WGS) entry which is preliminary data.</text>
</comment>
<evidence type="ECO:0000256" key="2">
    <source>
        <dbReference type="ARBA" id="ARBA00022723"/>
    </source>
</evidence>
<dbReference type="GO" id="GO:0008270">
    <property type="term" value="F:zinc ion binding"/>
    <property type="evidence" value="ECO:0007669"/>
    <property type="project" value="UniProtKB-UniRule"/>
</dbReference>
<comment type="similarity">
    <text evidence="7">Belongs to the PdxA family.</text>
</comment>
<comment type="function">
    <text evidence="7">Catalyzes the NAD(P)-dependent oxidation of 4-(phosphooxy)-L-threonine (HTP) into 2-amino-3-oxo-4-(phosphooxy)butyric acid which spontaneously decarboxylates to form 3-amino-2-oxopropyl phosphate (AHAP).</text>
</comment>
<dbReference type="GO" id="GO:0000287">
    <property type="term" value="F:magnesium ion binding"/>
    <property type="evidence" value="ECO:0007669"/>
    <property type="project" value="UniProtKB-UniRule"/>
</dbReference>
<feature type="binding site" evidence="7">
    <location>
        <position position="290"/>
    </location>
    <ligand>
        <name>substrate</name>
    </ligand>
</feature>
<dbReference type="HAMAP" id="MF_00536">
    <property type="entry name" value="PdxA"/>
    <property type="match status" value="1"/>
</dbReference>
<feature type="binding site" evidence="7">
    <location>
        <position position="135"/>
    </location>
    <ligand>
        <name>substrate</name>
    </ligand>
</feature>
<dbReference type="PANTHER" id="PTHR30004:SF6">
    <property type="entry name" value="D-THREONATE 4-PHOSPHATE DEHYDROGENASE"/>
    <property type="match status" value="1"/>
</dbReference>
<name>A0A8G2CIX0_ACIRU</name>
<dbReference type="GO" id="GO:0005737">
    <property type="term" value="C:cytoplasm"/>
    <property type="evidence" value="ECO:0007669"/>
    <property type="project" value="UniProtKB-SubCell"/>
</dbReference>
<keyword evidence="1 7" id="KW-0963">Cytoplasm</keyword>
<feature type="binding site" evidence="7">
    <location>
        <position position="134"/>
    </location>
    <ligand>
        <name>substrate</name>
    </ligand>
</feature>
<dbReference type="NCBIfam" id="NF003699">
    <property type="entry name" value="PRK05312.1"/>
    <property type="match status" value="1"/>
</dbReference>
<keyword evidence="4 7" id="KW-0560">Oxidoreductase</keyword>
<organism evidence="8 9">
    <name type="scientific">Acidiphilium rubrum</name>
    <dbReference type="NCBI Taxonomy" id="526"/>
    <lineage>
        <taxon>Bacteria</taxon>
        <taxon>Pseudomonadati</taxon>
        <taxon>Pseudomonadota</taxon>
        <taxon>Alphaproteobacteria</taxon>
        <taxon>Acetobacterales</taxon>
        <taxon>Acidocellaceae</taxon>
        <taxon>Acidiphilium</taxon>
    </lineage>
</organism>
<dbReference type="RefSeq" id="WP_281174419.1">
    <property type="nucleotide sequence ID" value="NZ_FTNE01000004.1"/>
</dbReference>
<keyword evidence="7" id="KW-0862">Zinc</keyword>
<dbReference type="InterPro" id="IPR005255">
    <property type="entry name" value="PdxA_fam"/>
</dbReference>
<comment type="miscellaneous">
    <text evidence="7">The active site is located at the dimer interface.</text>
</comment>
<dbReference type="GO" id="GO:0042823">
    <property type="term" value="P:pyridoxal phosphate biosynthetic process"/>
    <property type="evidence" value="ECO:0007669"/>
    <property type="project" value="UniProtKB-UniRule"/>
</dbReference>
<dbReference type="UniPathway" id="UPA00244">
    <property type="reaction ID" value="UER00312"/>
</dbReference>
<evidence type="ECO:0000313" key="9">
    <source>
        <dbReference type="Proteomes" id="UP000186308"/>
    </source>
</evidence>
<dbReference type="Pfam" id="PF04166">
    <property type="entry name" value="PdxA"/>
    <property type="match status" value="1"/>
</dbReference>
<gene>
    <name evidence="7" type="primary">pdxA</name>
    <name evidence="8" type="ORF">SAMN05421828_10468</name>
</gene>
<keyword evidence="3 7" id="KW-0521">NADP</keyword>
<evidence type="ECO:0000256" key="4">
    <source>
        <dbReference type="ARBA" id="ARBA00023002"/>
    </source>
</evidence>
<sequence length="327" mass="33471">MTAPLALTMGDPAGIGGEIAAGAWLASRQNPGLGIHPFCLIGDVRWAGGFGIPIEVIDDPAAAATAFARALPVLAHPLATPAIPGQPDPANAAAIIGAIERATSLAMSGTTSAMVTNPIAKSVLYAAGFKHPGHTEFIGALTNTPTPIMMLAGPALRVVPVTVHVSLRRAIETLTTEAIITAATITHAALIRDFAIPTPRLAIAGLNPHAGESGAMGDDETRIIAPAIAGLRAAEIDAFGPLPPDTMFTPIALQGYDAAICMYHDQALIPLKTIDMENSVNITLGLPIIRTSPDHGTAFDIAGKGLARPASLIAALRMASIMAGQRA</sequence>
<feature type="binding site" evidence="7">
    <location>
        <position position="164"/>
    </location>
    <ligand>
        <name>a divalent metal cation</name>
        <dbReference type="ChEBI" id="CHEBI:60240"/>
        <note>ligand shared between dimeric partners</note>
    </ligand>
</feature>
<keyword evidence="7" id="KW-0460">Magnesium</keyword>
<keyword evidence="9" id="KW-1185">Reference proteome</keyword>
<dbReference type="NCBIfam" id="TIGR00557">
    <property type="entry name" value="pdxA"/>
    <property type="match status" value="1"/>
</dbReference>
<dbReference type="GO" id="GO:0050570">
    <property type="term" value="F:4-hydroxythreonine-4-phosphate dehydrogenase activity"/>
    <property type="evidence" value="ECO:0007669"/>
    <property type="project" value="UniProtKB-UniRule"/>
</dbReference>
<dbReference type="AlphaFoldDB" id="A0A8G2CIX0"/>
<keyword evidence="2 7" id="KW-0479">Metal-binding</keyword>
<accession>A0A8G2CIX0</accession>
<dbReference type="PANTHER" id="PTHR30004">
    <property type="entry name" value="4-HYDROXYTHREONINE-4-PHOSPHATE DEHYDROGENASE"/>
    <property type="match status" value="1"/>
</dbReference>
<keyword evidence="5 7" id="KW-0520">NAD</keyword>
<dbReference type="Gene3D" id="3.40.718.10">
    <property type="entry name" value="Isopropylmalate Dehydrogenase"/>
    <property type="match status" value="1"/>
</dbReference>
<evidence type="ECO:0000256" key="1">
    <source>
        <dbReference type="ARBA" id="ARBA00022490"/>
    </source>
</evidence>
<evidence type="ECO:0000256" key="6">
    <source>
        <dbReference type="ARBA" id="ARBA00023096"/>
    </source>
</evidence>
<evidence type="ECO:0000256" key="3">
    <source>
        <dbReference type="ARBA" id="ARBA00022857"/>
    </source>
</evidence>
<comment type="cofactor">
    <cofactor evidence="7">
        <name>Zn(2+)</name>
        <dbReference type="ChEBI" id="CHEBI:29105"/>
    </cofactor>
    <cofactor evidence="7">
        <name>Mg(2+)</name>
        <dbReference type="ChEBI" id="CHEBI:18420"/>
    </cofactor>
    <cofactor evidence="7">
        <name>Co(2+)</name>
        <dbReference type="ChEBI" id="CHEBI:48828"/>
    </cofactor>
    <text evidence="7">Binds 1 divalent metal cation per subunit. Can use ions such as Zn(2+), Mg(2+) or Co(2+).</text>
</comment>
<feature type="binding site" evidence="7">
    <location>
        <position position="272"/>
    </location>
    <ligand>
        <name>substrate</name>
    </ligand>
</feature>
<comment type="pathway">
    <text evidence="7">Cofactor biosynthesis; pyridoxine 5'-phosphate biosynthesis; pyridoxine 5'-phosphate from D-erythrose 4-phosphate: step 4/5.</text>
</comment>
<dbReference type="GO" id="GO:0050897">
    <property type="term" value="F:cobalt ion binding"/>
    <property type="evidence" value="ECO:0007669"/>
    <property type="project" value="UniProtKB-UniRule"/>
</dbReference>
<comment type="subcellular location">
    <subcellularLocation>
        <location evidence="7">Cytoplasm</location>
    </subcellularLocation>
</comment>
<dbReference type="EMBL" id="FTNE01000004">
    <property type="protein sequence ID" value="SIQ38614.1"/>
    <property type="molecule type" value="Genomic_DNA"/>
</dbReference>
<evidence type="ECO:0000313" key="8">
    <source>
        <dbReference type="EMBL" id="SIQ38614.1"/>
    </source>
</evidence>
<evidence type="ECO:0000256" key="7">
    <source>
        <dbReference type="HAMAP-Rule" id="MF_00536"/>
    </source>
</evidence>
<dbReference type="SUPFAM" id="SSF53659">
    <property type="entry name" value="Isocitrate/Isopropylmalate dehydrogenase-like"/>
    <property type="match status" value="1"/>
</dbReference>
<dbReference type="InterPro" id="IPR037510">
    <property type="entry name" value="PdxA"/>
</dbReference>
<proteinExistence type="inferred from homology"/>
<keyword evidence="7" id="KW-0170">Cobalt</keyword>
<comment type="catalytic activity">
    <reaction evidence="7">
        <text>4-(phosphooxy)-L-threonine + NAD(+) = 3-amino-2-oxopropyl phosphate + CO2 + NADH</text>
        <dbReference type="Rhea" id="RHEA:32275"/>
        <dbReference type="ChEBI" id="CHEBI:16526"/>
        <dbReference type="ChEBI" id="CHEBI:57279"/>
        <dbReference type="ChEBI" id="CHEBI:57540"/>
        <dbReference type="ChEBI" id="CHEBI:57945"/>
        <dbReference type="ChEBI" id="CHEBI:58452"/>
        <dbReference type="EC" id="1.1.1.262"/>
    </reaction>
</comment>